<evidence type="ECO:0000313" key="2">
    <source>
        <dbReference type="Proteomes" id="UP000010482"/>
    </source>
</evidence>
<keyword evidence="2" id="KW-1185">Reference proteome</keyword>
<reference evidence="1" key="1">
    <citation type="submission" date="2012-04" db="EMBL/GenBank/DDBJ databases">
        <title>Finished genome of Dactylococcopsis salina PCC 8305.</title>
        <authorList>
            <consortium name="US DOE Joint Genome Institute"/>
            <person name="Gugger M."/>
            <person name="Coursin T."/>
            <person name="Rippka R."/>
            <person name="Tandeau De Marsac N."/>
            <person name="Huntemann M."/>
            <person name="Wei C.-L."/>
            <person name="Han J."/>
            <person name="Detter J.C."/>
            <person name="Han C."/>
            <person name="Tapia R."/>
            <person name="Daligault H."/>
            <person name="Chen A."/>
            <person name="Krypides N."/>
            <person name="Mavromatis K."/>
            <person name="Markowitz V."/>
            <person name="Szeto E."/>
            <person name="Ivanova N."/>
            <person name="Ovchinnikova G."/>
            <person name="Pagani I."/>
            <person name="Pati A."/>
            <person name="Goodwin L."/>
            <person name="Peters L."/>
            <person name="Pitluck S."/>
            <person name="Woyke T."/>
            <person name="Kerfeld C."/>
        </authorList>
    </citation>
    <scope>NUCLEOTIDE SEQUENCE [LARGE SCALE GENOMIC DNA]</scope>
    <source>
        <strain evidence="1">PCC 8305</strain>
    </source>
</reference>
<gene>
    <name evidence="1" type="ORF">Dacsa_2458</name>
</gene>
<organism evidence="1 2">
    <name type="scientific">Dactylococcopsis salina (strain PCC 8305)</name>
    <name type="common">Myxobactron salinum</name>
    <dbReference type="NCBI Taxonomy" id="13035"/>
    <lineage>
        <taxon>Bacteria</taxon>
        <taxon>Bacillati</taxon>
        <taxon>Cyanobacteriota</taxon>
        <taxon>Cyanophyceae</taxon>
        <taxon>Nodosilineales</taxon>
        <taxon>Cymatolegaceae</taxon>
        <taxon>Dactylococcopsis</taxon>
    </lineage>
</organism>
<dbReference type="PATRIC" id="fig|13035.3.peg.2806"/>
<dbReference type="HOGENOM" id="CLU_198070_0_0_3"/>
<name>K9YVX9_DACS8</name>
<dbReference type="OrthoDB" id="565285at2"/>
<dbReference type="KEGG" id="dsl:Dacsa_2458"/>
<proteinExistence type="predicted"/>
<dbReference type="STRING" id="13035.Dacsa_2458"/>
<dbReference type="EMBL" id="CP003944">
    <property type="protein sequence ID" value="AFZ51054.1"/>
    <property type="molecule type" value="Genomic_DNA"/>
</dbReference>
<protein>
    <submittedName>
        <fullName evidence="1">Uncharacterized protein</fullName>
    </submittedName>
</protein>
<accession>K9YVX9</accession>
<evidence type="ECO:0000313" key="1">
    <source>
        <dbReference type="EMBL" id="AFZ51054.1"/>
    </source>
</evidence>
<dbReference type="AlphaFoldDB" id="K9YVX9"/>
<dbReference type="RefSeq" id="WP_015230044.1">
    <property type="nucleotide sequence ID" value="NC_019780.1"/>
</dbReference>
<sequence length="72" mass="8364">MKVNLNNDQQIIEEAFNILIENLDSSKLSRFWTICNLGSGEYSQLKEKLFAEETVDSLYEKISVQYNQDDVT</sequence>
<dbReference type="Proteomes" id="UP000010482">
    <property type="component" value="Chromosome"/>
</dbReference>
<dbReference type="eggNOG" id="ENOG5033D8U">
    <property type="taxonomic scope" value="Bacteria"/>
</dbReference>